<evidence type="ECO:0000256" key="1">
    <source>
        <dbReference type="ARBA" id="ARBA00001957"/>
    </source>
</evidence>
<dbReference type="PROSITE" id="PS50075">
    <property type="entry name" value="CARRIER"/>
    <property type="match status" value="1"/>
</dbReference>
<feature type="non-terminal residue" evidence="6">
    <location>
        <position position="1"/>
    </location>
</feature>
<dbReference type="InterPro" id="IPR036291">
    <property type="entry name" value="NAD(P)-bd_dom_sf"/>
</dbReference>
<dbReference type="InterPro" id="IPR045851">
    <property type="entry name" value="AMP-bd_C_sf"/>
</dbReference>
<dbReference type="Pfam" id="PF00550">
    <property type="entry name" value="PP-binding"/>
    <property type="match status" value="1"/>
</dbReference>
<dbReference type="PANTHER" id="PTHR44845">
    <property type="entry name" value="CARRIER DOMAIN-CONTAINING PROTEIN"/>
    <property type="match status" value="1"/>
</dbReference>
<dbReference type="AlphaFoldDB" id="A0A552EV59"/>
<dbReference type="PANTHER" id="PTHR44845:SF6">
    <property type="entry name" value="BETA-ALANINE-ACTIVATING ENZYME"/>
    <property type="match status" value="1"/>
</dbReference>
<proteinExistence type="inferred from homology"/>
<dbReference type="InterPro" id="IPR006162">
    <property type="entry name" value="Ppantetheine_attach_site"/>
</dbReference>
<dbReference type="Gene3D" id="1.10.1200.10">
    <property type="entry name" value="ACP-like"/>
    <property type="match status" value="1"/>
</dbReference>
<evidence type="ECO:0000259" key="5">
    <source>
        <dbReference type="PROSITE" id="PS50075"/>
    </source>
</evidence>
<dbReference type="SUPFAM" id="SSF56801">
    <property type="entry name" value="Acetyl-CoA synthetase-like"/>
    <property type="match status" value="1"/>
</dbReference>
<dbReference type="InterPro" id="IPR036736">
    <property type="entry name" value="ACP-like_sf"/>
</dbReference>
<dbReference type="EMBL" id="SFBI01000080">
    <property type="protein sequence ID" value="TRU38340.1"/>
    <property type="molecule type" value="Genomic_DNA"/>
</dbReference>
<dbReference type="InterPro" id="IPR010080">
    <property type="entry name" value="Thioester_reductase-like_dom"/>
</dbReference>
<dbReference type="InterPro" id="IPR009081">
    <property type="entry name" value="PP-bd_ACP"/>
</dbReference>
<dbReference type="FunFam" id="3.30.300.30:FF:000010">
    <property type="entry name" value="Enterobactin synthetase component F"/>
    <property type="match status" value="1"/>
</dbReference>
<evidence type="ECO:0000256" key="3">
    <source>
        <dbReference type="ARBA" id="ARBA00022450"/>
    </source>
</evidence>
<reference evidence="6 7" key="1">
    <citation type="submission" date="2019-01" db="EMBL/GenBank/DDBJ databases">
        <title>Coherence of Microcystis species and biogeography revealed through population genomics.</title>
        <authorList>
            <person name="Perez-Carrascal O.M."/>
            <person name="Terrat Y."/>
            <person name="Giani A."/>
            <person name="Fortin N."/>
            <person name="Tromas N."/>
            <person name="Shapiro B.J."/>
        </authorList>
    </citation>
    <scope>NUCLEOTIDE SEQUENCE [LARGE SCALE GENOMIC DNA]</scope>
    <source>
        <strain evidence="6">Ma_MB_S_20031200_S102</strain>
    </source>
</reference>
<protein>
    <submittedName>
        <fullName evidence="6">NAD-dependent epimerase/dehydratase family protein</fullName>
    </submittedName>
</protein>
<dbReference type="Gene3D" id="3.30.300.30">
    <property type="match status" value="1"/>
</dbReference>
<organism evidence="6 7">
    <name type="scientific">Microcystis aeruginosa Ma_MB_S_20031200_S102</name>
    <dbReference type="NCBI Taxonomy" id="2486254"/>
    <lineage>
        <taxon>Bacteria</taxon>
        <taxon>Bacillati</taxon>
        <taxon>Cyanobacteriota</taxon>
        <taxon>Cyanophyceae</taxon>
        <taxon>Oscillatoriophycideae</taxon>
        <taxon>Chroococcales</taxon>
        <taxon>Microcystaceae</taxon>
        <taxon>Microcystis</taxon>
    </lineage>
</organism>
<dbReference type="Pfam" id="PF07993">
    <property type="entry name" value="NAD_binding_4"/>
    <property type="match status" value="1"/>
</dbReference>
<dbReference type="NCBIfam" id="TIGR01746">
    <property type="entry name" value="Thioester-redct"/>
    <property type="match status" value="1"/>
</dbReference>
<dbReference type="InterPro" id="IPR042099">
    <property type="entry name" value="ANL_N_sf"/>
</dbReference>
<name>A0A552EV59_MICAE</name>
<dbReference type="CDD" id="cd05235">
    <property type="entry name" value="SDR_e1"/>
    <property type="match status" value="1"/>
</dbReference>
<dbReference type="InterPro" id="IPR025110">
    <property type="entry name" value="AMP-bd_C"/>
</dbReference>
<sequence>ANAAFNRLYKTGDLARYLPDGNIECFGRIDNQVKIRGFRIELGEIEAVLNQNIDVQTSCVIIREDTPGDKYLVAYIVAHCERIPMISELRQFLSSKLPLYMVPQAFVFLESLPLTTNLKVDRLALPAPTASQDQKTMIAPRTATEKIVAEIWQDVLGLKQISIFDNFFDLGGHSLKATQVISRLREQLAINIPLNYLFSEPTVAGLSSNLDLNLSDKIESVQIPHWQVEITLDPSIQPQNILTFFPQKPADILLTGATGFLGIHLLAELLDKTEANIHCLIRDKSLEQAQAKIYQKLKTFQLWDEQKSSRIIPVIGDLSQQRLGMCQPDFLELANQIDVIYHNGAWVNAIYPYSIVKPTNVLGTAEILRLACLIKTKPVHFVSTTSVFSPSYAQGNLIQESDPLGINHGLNAGYTQSKWVAEKLIMEAGKRGLPITIFRASRIIGHSKTGICNREDLFCRMIKGCIQLGMIPDFGDSTDDLTPVDYVSGAIVHLASQESSLGKAFHLLNSHPTLNRELFDCVREMGYPLQLVSFEKWRSHLTEQCKINTDNALSAVLDIFSDENLSAGYSPELDSQNTVMGLKGTAFNFPPIDQKLLKTYFEYFTKSGFLTQ</sequence>
<evidence type="ECO:0000256" key="4">
    <source>
        <dbReference type="ARBA" id="ARBA00022553"/>
    </source>
</evidence>
<feature type="domain" description="Carrier" evidence="5">
    <location>
        <begin position="139"/>
        <end position="214"/>
    </location>
</feature>
<dbReference type="Gene3D" id="3.40.50.12780">
    <property type="entry name" value="N-terminal domain of ligase-like"/>
    <property type="match status" value="1"/>
</dbReference>
<dbReference type="SUPFAM" id="SSF47336">
    <property type="entry name" value="ACP-like"/>
    <property type="match status" value="1"/>
</dbReference>
<dbReference type="FunFam" id="1.10.1200.10:FF:000005">
    <property type="entry name" value="Nonribosomal peptide synthetase 1"/>
    <property type="match status" value="1"/>
</dbReference>
<keyword evidence="3" id="KW-0596">Phosphopantetheine</keyword>
<comment type="cofactor">
    <cofactor evidence="1">
        <name>pantetheine 4'-phosphate</name>
        <dbReference type="ChEBI" id="CHEBI:47942"/>
    </cofactor>
</comment>
<comment type="similarity">
    <text evidence="2">Belongs to the ATP-dependent AMP-binding enzyme family.</text>
</comment>
<comment type="caution">
    <text evidence="6">The sequence shown here is derived from an EMBL/GenBank/DDBJ whole genome shotgun (WGS) entry which is preliminary data.</text>
</comment>
<gene>
    <name evidence="6" type="ORF">EWV92_08455</name>
</gene>
<dbReference type="Proteomes" id="UP000317708">
    <property type="component" value="Unassembled WGS sequence"/>
</dbReference>
<evidence type="ECO:0000313" key="7">
    <source>
        <dbReference type="Proteomes" id="UP000317708"/>
    </source>
</evidence>
<dbReference type="SUPFAM" id="SSF51735">
    <property type="entry name" value="NAD(P)-binding Rossmann-fold domains"/>
    <property type="match status" value="1"/>
</dbReference>
<dbReference type="Gene3D" id="3.40.50.720">
    <property type="entry name" value="NAD(P)-binding Rossmann-like Domain"/>
    <property type="match status" value="1"/>
</dbReference>
<dbReference type="Pfam" id="PF13193">
    <property type="entry name" value="AMP-binding_C"/>
    <property type="match status" value="1"/>
</dbReference>
<keyword evidence="4" id="KW-0597">Phosphoprotein</keyword>
<evidence type="ECO:0000313" key="6">
    <source>
        <dbReference type="EMBL" id="TRU38340.1"/>
    </source>
</evidence>
<dbReference type="PROSITE" id="PS00012">
    <property type="entry name" value="PHOSPHOPANTETHEINE"/>
    <property type="match status" value="1"/>
</dbReference>
<dbReference type="GO" id="GO:0044550">
    <property type="term" value="P:secondary metabolite biosynthetic process"/>
    <property type="evidence" value="ECO:0007669"/>
    <property type="project" value="UniProtKB-ARBA"/>
</dbReference>
<dbReference type="InterPro" id="IPR013120">
    <property type="entry name" value="FAR_NAD-bd"/>
</dbReference>
<accession>A0A552EV59</accession>
<evidence type="ECO:0000256" key="2">
    <source>
        <dbReference type="ARBA" id="ARBA00006432"/>
    </source>
</evidence>